<organism evidence="1 2">
    <name type="scientific">Romanomermis culicivorax</name>
    <name type="common">Nematode worm</name>
    <dbReference type="NCBI Taxonomy" id="13658"/>
    <lineage>
        <taxon>Eukaryota</taxon>
        <taxon>Metazoa</taxon>
        <taxon>Ecdysozoa</taxon>
        <taxon>Nematoda</taxon>
        <taxon>Enoplea</taxon>
        <taxon>Dorylaimia</taxon>
        <taxon>Mermithida</taxon>
        <taxon>Mermithoidea</taxon>
        <taxon>Mermithidae</taxon>
        <taxon>Romanomermis</taxon>
    </lineage>
</organism>
<dbReference type="WBParaSite" id="nRc.2.0.1.t35711-RA">
    <property type="protein sequence ID" value="nRc.2.0.1.t35711-RA"/>
    <property type="gene ID" value="nRc.2.0.1.g35711"/>
</dbReference>
<evidence type="ECO:0000313" key="1">
    <source>
        <dbReference type="Proteomes" id="UP000887565"/>
    </source>
</evidence>
<dbReference type="Proteomes" id="UP000887565">
    <property type="component" value="Unplaced"/>
</dbReference>
<reference evidence="2" key="1">
    <citation type="submission" date="2022-11" db="UniProtKB">
        <authorList>
            <consortium name="WormBaseParasite"/>
        </authorList>
    </citation>
    <scope>IDENTIFICATION</scope>
</reference>
<proteinExistence type="predicted"/>
<evidence type="ECO:0000313" key="2">
    <source>
        <dbReference type="WBParaSite" id="nRc.2.0.1.t35711-RA"/>
    </source>
</evidence>
<accession>A0A915KC80</accession>
<sequence length="121" mass="14271">MHKSSDYLMNAFLDLCEFITPEPTSIPSNYQEVRRILNSKHHSTAHLTKIFYYCVCCNSSRDEEKCGQCQQTNSSYCYFDADNQIKDTNQESRYYFKQTAIFLGHEKTLRDINKLIFSIKK</sequence>
<keyword evidence="1" id="KW-1185">Reference proteome</keyword>
<name>A0A915KC80_ROMCU</name>
<protein>
    <submittedName>
        <fullName evidence="2">Uncharacterized protein</fullName>
    </submittedName>
</protein>
<dbReference type="AlphaFoldDB" id="A0A915KC80"/>